<dbReference type="GO" id="GO:0005634">
    <property type="term" value="C:nucleus"/>
    <property type="evidence" value="ECO:0007669"/>
    <property type="project" value="UniProtKB-SubCell"/>
</dbReference>
<evidence type="ECO:0000256" key="11">
    <source>
        <dbReference type="PROSITE-ProRule" id="PRU01263"/>
    </source>
</evidence>
<gene>
    <name evidence="14" type="ORF">L9F63_025188</name>
</gene>
<feature type="binding site" evidence="11">
    <location>
        <position position="53"/>
    </location>
    <ligand>
        <name>Zn(2+)</name>
        <dbReference type="ChEBI" id="CHEBI:29105"/>
    </ligand>
</feature>
<proteinExistence type="predicted"/>
<evidence type="ECO:0000256" key="10">
    <source>
        <dbReference type="PROSITE-ProRule" id="PRU00042"/>
    </source>
</evidence>
<evidence type="ECO:0000313" key="14">
    <source>
        <dbReference type="EMBL" id="KAJ9577949.1"/>
    </source>
</evidence>
<dbReference type="PROSITE" id="PS00028">
    <property type="entry name" value="ZINC_FINGER_C2H2_1"/>
    <property type="match status" value="9"/>
</dbReference>
<keyword evidence="9" id="KW-0539">Nucleus</keyword>
<dbReference type="InterPro" id="IPR050457">
    <property type="entry name" value="ZnFinger_BTB_dom_contain"/>
</dbReference>
<dbReference type="Gene3D" id="3.30.160.60">
    <property type="entry name" value="Classic Zinc Finger"/>
    <property type="match status" value="9"/>
</dbReference>
<protein>
    <submittedName>
        <fullName evidence="14">Uncharacterized protein</fullName>
    </submittedName>
</protein>
<evidence type="ECO:0000256" key="4">
    <source>
        <dbReference type="ARBA" id="ARBA00022771"/>
    </source>
</evidence>
<dbReference type="InterPro" id="IPR012934">
    <property type="entry name" value="Znf_AD"/>
</dbReference>
<feature type="domain" description="C2H2-type" evidence="12">
    <location>
        <begin position="271"/>
        <end position="298"/>
    </location>
</feature>
<feature type="domain" description="ZAD" evidence="13">
    <location>
        <begin position="7"/>
        <end position="80"/>
    </location>
</feature>
<reference evidence="14" key="1">
    <citation type="journal article" date="2023" name="IScience">
        <title>Live-bearing cockroach genome reveals convergent evolutionary mechanisms linked to viviparity in insects and beyond.</title>
        <authorList>
            <person name="Fouks B."/>
            <person name="Harrison M.C."/>
            <person name="Mikhailova A.A."/>
            <person name="Marchal E."/>
            <person name="English S."/>
            <person name="Carruthers M."/>
            <person name="Jennings E.C."/>
            <person name="Chiamaka E.L."/>
            <person name="Frigard R.A."/>
            <person name="Pippel M."/>
            <person name="Attardo G.M."/>
            <person name="Benoit J.B."/>
            <person name="Bornberg-Bauer E."/>
            <person name="Tobe S.S."/>
        </authorList>
    </citation>
    <scope>NUCLEOTIDE SEQUENCE</scope>
    <source>
        <strain evidence="14">Stay&amp;Tobe</strain>
    </source>
</reference>
<feature type="domain" description="C2H2-type" evidence="12">
    <location>
        <begin position="439"/>
        <end position="466"/>
    </location>
</feature>
<evidence type="ECO:0000256" key="9">
    <source>
        <dbReference type="ARBA" id="ARBA00023242"/>
    </source>
</evidence>
<name>A0AAD8E5W5_DIPPU</name>
<keyword evidence="8" id="KW-0804">Transcription</keyword>
<sequence length="552" mass="62255">MDIDFDNICRLCMQTDDSFVNIFESSNDLPSKIEAISSRIKVNREDGMPSQVCRQCALQLNTCYDFKIQCEKSDSSLKKYLSHNTEVCQSTLPTVLPGKEMEWDMRLTSALSDGAEVSLQERRPEETRVCLGVKKYEEKFKSEYEDSSLDLEVKEEVDDGIDAGKDLEVKEENDDDIDVGKISAEEENKNIINSNHRHAEDDSSVCSICGRKFRQLTTLKVHLLSHNTERRKRRRNLKTQSLTCNKKSMAGKSLRHSVKLKAQTTAEDKQFTCKSCGDCFDSRDQLKSHSQKHSGEKLCECPLCGKRFSHALSLKSHAYTHSGEKPHVCQICGRGFVTRGNLKTHFLTHTGEKPFLCSLCGKEFRHSLSLKAHHLSHTGVKPYVCEICGREFLIRGHLKTHTLTHTGEKPYLCSVCGKGFIKNGDLKRHSSVHTRDKPYICSICGKGFGQKSQLEPHILKHTGQKAHICEVCGKSYTGSQALRRHFLVHTQQQQEQEVSANWLSNDTQVTSNKNLEPASLTDTSHDDGELLVDYEACAQELQNSISAHTGLE</sequence>
<feature type="domain" description="C2H2-type" evidence="12">
    <location>
        <begin position="467"/>
        <end position="494"/>
    </location>
</feature>
<dbReference type="FunFam" id="3.30.160.60:FF:001498">
    <property type="entry name" value="Zinc finger protein 404"/>
    <property type="match status" value="1"/>
</dbReference>
<feature type="binding site" evidence="11">
    <location>
        <position position="56"/>
    </location>
    <ligand>
        <name>Zn(2+)</name>
        <dbReference type="ChEBI" id="CHEBI:29105"/>
    </ligand>
</feature>
<evidence type="ECO:0000256" key="6">
    <source>
        <dbReference type="ARBA" id="ARBA00023015"/>
    </source>
</evidence>
<evidence type="ECO:0000259" key="13">
    <source>
        <dbReference type="PROSITE" id="PS51915"/>
    </source>
</evidence>
<feature type="binding site" evidence="11">
    <location>
        <position position="9"/>
    </location>
    <ligand>
        <name>Zn(2+)</name>
        <dbReference type="ChEBI" id="CHEBI:29105"/>
    </ligand>
</feature>
<comment type="subcellular location">
    <subcellularLocation>
        <location evidence="1">Nucleus</location>
    </subcellularLocation>
</comment>
<keyword evidence="4 10" id="KW-0863">Zinc-finger</keyword>
<dbReference type="Proteomes" id="UP001233999">
    <property type="component" value="Unassembled WGS sequence"/>
</dbReference>
<dbReference type="PANTHER" id="PTHR46105">
    <property type="entry name" value="AGAP004733-PA"/>
    <property type="match status" value="1"/>
</dbReference>
<dbReference type="EMBL" id="JASPKZ010009173">
    <property type="protein sequence ID" value="KAJ9577949.1"/>
    <property type="molecule type" value="Genomic_DNA"/>
</dbReference>
<dbReference type="InterPro" id="IPR036236">
    <property type="entry name" value="Znf_C2H2_sf"/>
</dbReference>
<dbReference type="FunFam" id="3.30.160.60:FF:003017">
    <property type="entry name" value="Si:cabz01054396.2"/>
    <property type="match status" value="1"/>
</dbReference>
<evidence type="ECO:0000256" key="3">
    <source>
        <dbReference type="ARBA" id="ARBA00022737"/>
    </source>
</evidence>
<dbReference type="PROSITE" id="PS50157">
    <property type="entry name" value="ZINC_FINGER_C2H2_2"/>
    <property type="match status" value="9"/>
</dbReference>
<keyword evidence="6" id="KW-0805">Transcription regulation</keyword>
<feature type="binding site" evidence="11">
    <location>
        <position position="12"/>
    </location>
    <ligand>
        <name>Zn(2+)</name>
        <dbReference type="ChEBI" id="CHEBI:29105"/>
    </ligand>
</feature>
<dbReference type="Gene3D" id="3.40.1800.20">
    <property type="match status" value="1"/>
</dbReference>
<keyword evidence="3" id="KW-0677">Repeat</keyword>
<dbReference type="GO" id="GO:0000981">
    <property type="term" value="F:DNA-binding transcription factor activity, RNA polymerase II-specific"/>
    <property type="evidence" value="ECO:0007669"/>
    <property type="project" value="TreeGrafter"/>
</dbReference>
<comment type="caution">
    <text evidence="14">The sequence shown here is derived from an EMBL/GenBank/DDBJ whole genome shotgun (WGS) entry which is preliminary data.</text>
</comment>
<evidence type="ECO:0000256" key="8">
    <source>
        <dbReference type="ARBA" id="ARBA00023163"/>
    </source>
</evidence>
<dbReference type="Pfam" id="PF00096">
    <property type="entry name" value="zf-C2H2"/>
    <property type="match status" value="6"/>
</dbReference>
<dbReference type="SMART" id="SM00868">
    <property type="entry name" value="zf-AD"/>
    <property type="match status" value="1"/>
</dbReference>
<evidence type="ECO:0000256" key="2">
    <source>
        <dbReference type="ARBA" id="ARBA00022723"/>
    </source>
</evidence>
<evidence type="ECO:0000313" key="15">
    <source>
        <dbReference type="Proteomes" id="UP001233999"/>
    </source>
</evidence>
<feature type="domain" description="C2H2-type" evidence="12">
    <location>
        <begin position="327"/>
        <end position="354"/>
    </location>
</feature>
<keyword evidence="2 11" id="KW-0479">Metal-binding</keyword>
<dbReference type="FunFam" id="3.30.160.60:FF:000303">
    <property type="entry name" value="Zinc finger protein 41"/>
    <property type="match status" value="2"/>
</dbReference>
<dbReference type="InterPro" id="IPR013087">
    <property type="entry name" value="Znf_C2H2_type"/>
</dbReference>
<dbReference type="FunFam" id="3.30.160.60:FF:000446">
    <property type="entry name" value="Zinc finger protein"/>
    <property type="match status" value="1"/>
</dbReference>
<reference evidence="14" key="2">
    <citation type="submission" date="2023-05" db="EMBL/GenBank/DDBJ databases">
        <authorList>
            <person name="Fouks B."/>
        </authorList>
    </citation>
    <scope>NUCLEOTIDE SEQUENCE</scope>
    <source>
        <strain evidence="14">Stay&amp;Tobe</strain>
        <tissue evidence="14">Testes</tissue>
    </source>
</reference>
<dbReference type="SUPFAM" id="SSF57716">
    <property type="entry name" value="Glucocorticoid receptor-like (DNA-binding domain)"/>
    <property type="match status" value="1"/>
</dbReference>
<dbReference type="GO" id="GO:0008270">
    <property type="term" value="F:zinc ion binding"/>
    <property type="evidence" value="ECO:0007669"/>
    <property type="project" value="UniProtKB-UniRule"/>
</dbReference>
<feature type="domain" description="C2H2-type" evidence="12">
    <location>
        <begin position="411"/>
        <end position="438"/>
    </location>
</feature>
<dbReference type="SUPFAM" id="SSF57667">
    <property type="entry name" value="beta-beta-alpha zinc fingers"/>
    <property type="match status" value="5"/>
</dbReference>
<feature type="domain" description="C2H2-type" evidence="12">
    <location>
        <begin position="383"/>
        <end position="410"/>
    </location>
</feature>
<evidence type="ECO:0000256" key="5">
    <source>
        <dbReference type="ARBA" id="ARBA00022833"/>
    </source>
</evidence>
<keyword evidence="5 11" id="KW-0862">Zinc</keyword>
<dbReference type="FunFam" id="3.30.160.60:FF:000358">
    <property type="entry name" value="zinc finger protein 24"/>
    <property type="match status" value="1"/>
</dbReference>
<dbReference type="FunFam" id="3.30.160.60:FF:000100">
    <property type="entry name" value="Zinc finger 45-like"/>
    <property type="match status" value="1"/>
</dbReference>
<organism evidence="14 15">
    <name type="scientific">Diploptera punctata</name>
    <name type="common">Pacific beetle cockroach</name>
    <dbReference type="NCBI Taxonomy" id="6984"/>
    <lineage>
        <taxon>Eukaryota</taxon>
        <taxon>Metazoa</taxon>
        <taxon>Ecdysozoa</taxon>
        <taxon>Arthropoda</taxon>
        <taxon>Hexapoda</taxon>
        <taxon>Insecta</taxon>
        <taxon>Pterygota</taxon>
        <taxon>Neoptera</taxon>
        <taxon>Polyneoptera</taxon>
        <taxon>Dictyoptera</taxon>
        <taxon>Blattodea</taxon>
        <taxon>Blaberoidea</taxon>
        <taxon>Blaberidae</taxon>
        <taxon>Diplopterinae</taxon>
        <taxon>Diploptera</taxon>
    </lineage>
</organism>
<keyword evidence="15" id="KW-1185">Reference proteome</keyword>
<keyword evidence="7" id="KW-0238">DNA-binding</keyword>
<dbReference type="SMART" id="SM00355">
    <property type="entry name" value="ZnF_C2H2"/>
    <property type="match status" value="9"/>
</dbReference>
<feature type="domain" description="C2H2-type" evidence="12">
    <location>
        <begin position="355"/>
        <end position="382"/>
    </location>
</feature>
<accession>A0AAD8E5W5</accession>
<evidence type="ECO:0000256" key="1">
    <source>
        <dbReference type="ARBA" id="ARBA00004123"/>
    </source>
</evidence>
<dbReference type="Pfam" id="PF07776">
    <property type="entry name" value="zf-AD"/>
    <property type="match status" value="1"/>
</dbReference>
<evidence type="ECO:0000256" key="7">
    <source>
        <dbReference type="ARBA" id="ARBA00023125"/>
    </source>
</evidence>
<dbReference type="PANTHER" id="PTHR46105:SF5">
    <property type="entry name" value="ZINC FINGER AND BTB DOMAIN-CONTAINING PROTEIN 44 ISOFORM X1"/>
    <property type="match status" value="1"/>
</dbReference>
<dbReference type="GO" id="GO:0000978">
    <property type="term" value="F:RNA polymerase II cis-regulatory region sequence-specific DNA binding"/>
    <property type="evidence" value="ECO:0007669"/>
    <property type="project" value="TreeGrafter"/>
</dbReference>
<dbReference type="AlphaFoldDB" id="A0AAD8E5W5"/>
<dbReference type="PROSITE" id="PS51915">
    <property type="entry name" value="ZAD"/>
    <property type="match status" value="1"/>
</dbReference>
<feature type="domain" description="C2H2-type" evidence="12">
    <location>
        <begin position="204"/>
        <end position="231"/>
    </location>
</feature>
<evidence type="ECO:0000259" key="12">
    <source>
        <dbReference type="PROSITE" id="PS50157"/>
    </source>
</evidence>
<feature type="domain" description="C2H2-type" evidence="12">
    <location>
        <begin position="299"/>
        <end position="326"/>
    </location>
</feature>